<accession>A0A4R4YUL5</accession>
<dbReference type="Proteomes" id="UP000295124">
    <property type="component" value="Unassembled WGS sequence"/>
</dbReference>
<dbReference type="EMBL" id="SMKX01000134">
    <property type="protein sequence ID" value="TDD49075.1"/>
    <property type="molecule type" value="Genomic_DNA"/>
</dbReference>
<sequence length="174" mass="18432">MPAGDQALPATAPVADGWDLSRRVAVPRSAAFGPGVVDRDGFRHCFAQSPTGAVFAAYNVLAALADQTKAAATARKLLLPGTATDALLRELAKETPSAGSEPTQLAGYRILAANRDQVTVMLAVPVEAQYMSLTVTMVWHDHDWRLQPPPPGDAVGAPFVQVRSLADFVKWSGL</sequence>
<evidence type="ECO:0000313" key="3">
    <source>
        <dbReference type="Proteomes" id="UP000295124"/>
    </source>
</evidence>
<feature type="domain" description="DUF8175" evidence="1">
    <location>
        <begin position="2"/>
        <end position="169"/>
    </location>
</feature>
<dbReference type="AlphaFoldDB" id="A0A4R4YUL5"/>
<protein>
    <recommendedName>
        <fullName evidence="1">DUF8175 domain-containing protein</fullName>
    </recommendedName>
</protein>
<evidence type="ECO:0000313" key="2">
    <source>
        <dbReference type="EMBL" id="TDD49075.1"/>
    </source>
</evidence>
<comment type="caution">
    <text evidence="2">The sequence shown here is derived from an EMBL/GenBank/DDBJ whole genome shotgun (WGS) entry which is preliminary data.</text>
</comment>
<dbReference type="InterPro" id="IPR058488">
    <property type="entry name" value="DUF8175"/>
</dbReference>
<gene>
    <name evidence="2" type="ORF">E1263_32520</name>
</gene>
<name>A0A4R4YUL5_9ACTN</name>
<proteinExistence type="predicted"/>
<keyword evidence="3" id="KW-1185">Reference proteome</keyword>
<organism evidence="2 3">
    <name type="scientific">Kribbella antibiotica</name>
    <dbReference type="NCBI Taxonomy" id="190195"/>
    <lineage>
        <taxon>Bacteria</taxon>
        <taxon>Bacillati</taxon>
        <taxon>Actinomycetota</taxon>
        <taxon>Actinomycetes</taxon>
        <taxon>Propionibacteriales</taxon>
        <taxon>Kribbellaceae</taxon>
        <taxon>Kribbella</taxon>
    </lineage>
</organism>
<dbReference type="Pfam" id="PF26526">
    <property type="entry name" value="DUF8175"/>
    <property type="match status" value="1"/>
</dbReference>
<reference evidence="2 3" key="1">
    <citation type="submission" date="2019-03" db="EMBL/GenBank/DDBJ databases">
        <title>Draft genome sequences of novel Actinobacteria.</title>
        <authorList>
            <person name="Sahin N."/>
            <person name="Ay H."/>
            <person name="Saygin H."/>
        </authorList>
    </citation>
    <scope>NUCLEOTIDE SEQUENCE [LARGE SCALE GENOMIC DNA]</scope>
    <source>
        <strain evidence="2 3">JCM 13523</strain>
    </source>
</reference>
<dbReference type="OrthoDB" id="4428031at2"/>
<evidence type="ECO:0000259" key="1">
    <source>
        <dbReference type="Pfam" id="PF26526"/>
    </source>
</evidence>